<dbReference type="SUPFAM" id="SSF55729">
    <property type="entry name" value="Acyl-CoA N-acyltransferases (Nat)"/>
    <property type="match status" value="1"/>
</dbReference>
<evidence type="ECO:0000313" key="7">
    <source>
        <dbReference type="Proteomes" id="UP000006735"/>
    </source>
</evidence>
<dbReference type="Proteomes" id="UP000006735">
    <property type="component" value="Chromosome"/>
</dbReference>
<dbReference type="Gene3D" id="3.40.630.30">
    <property type="match status" value="1"/>
</dbReference>
<evidence type="ECO:0000259" key="5">
    <source>
        <dbReference type="PROSITE" id="PS51186"/>
    </source>
</evidence>
<evidence type="ECO:0000256" key="1">
    <source>
        <dbReference type="ARBA" id="ARBA00022679"/>
    </source>
</evidence>
<evidence type="ECO:0000256" key="2">
    <source>
        <dbReference type="ARBA" id="ARBA00023315"/>
    </source>
</evidence>
<dbReference type="PANTHER" id="PTHR43072:SF23">
    <property type="entry name" value="UPF0039 PROTEIN C11D3.02C"/>
    <property type="match status" value="1"/>
</dbReference>
<dbReference type="FunFam" id="3.40.630.30:FF:000026">
    <property type="entry name" value="Phosphinothricin acetyltransferase"/>
    <property type="match status" value="1"/>
</dbReference>
<evidence type="ECO:0000313" key="6">
    <source>
        <dbReference type="EMBL" id="AAW73849.1"/>
    </source>
</evidence>
<evidence type="ECO:0000256" key="3">
    <source>
        <dbReference type="ARBA" id="ARBA00050603"/>
    </source>
</evidence>
<dbReference type="InterPro" id="IPR016181">
    <property type="entry name" value="Acyl_CoA_acyltransferase"/>
</dbReference>
<dbReference type="KEGG" id="xoo:XOO0595"/>
<proteinExistence type="predicted"/>
<keyword evidence="7" id="KW-1185">Reference proteome</keyword>
<dbReference type="PROSITE" id="PS51186">
    <property type="entry name" value="GNAT"/>
    <property type="match status" value="1"/>
</dbReference>
<comment type="catalytic activity">
    <reaction evidence="4">
        <text>L-methionine sulfone + acetyl-CoA = N-acetyl-L-methionine sulfone + CoA + H(+)</text>
        <dbReference type="Rhea" id="RHEA:47656"/>
        <dbReference type="ChEBI" id="CHEBI:15378"/>
        <dbReference type="ChEBI" id="CHEBI:57287"/>
        <dbReference type="ChEBI" id="CHEBI:57288"/>
        <dbReference type="ChEBI" id="CHEBI:87824"/>
        <dbReference type="ChEBI" id="CHEBI:87825"/>
    </reaction>
</comment>
<keyword evidence="2" id="KW-0012">Acyltransferase</keyword>
<gene>
    <name evidence="6" type="primary">yncA</name>
    <name evidence="6" type="ordered locus">XOO0595</name>
</gene>
<dbReference type="PANTHER" id="PTHR43072">
    <property type="entry name" value="N-ACETYLTRANSFERASE"/>
    <property type="match status" value="1"/>
</dbReference>
<accession>Q5H5C1</accession>
<keyword evidence="1" id="KW-0808">Transferase</keyword>
<dbReference type="GO" id="GO:0016747">
    <property type="term" value="F:acyltransferase activity, transferring groups other than amino-acyl groups"/>
    <property type="evidence" value="ECO:0007669"/>
    <property type="project" value="InterPro"/>
</dbReference>
<evidence type="ECO:0000256" key="4">
    <source>
        <dbReference type="ARBA" id="ARBA00051334"/>
    </source>
</evidence>
<dbReference type="EMBL" id="AE013598">
    <property type="protein sequence ID" value="AAW73849.1"/>
    <property type="molecule type" value="Genomic_DNA"/>
</dbReference>
<sequence>MCRLVARVPRRSAPGNALIGRPPRLSGPMHIVDCSQARHASAILDIFNEAIATSNALYDYRPRPPESMVGWFATKQAGGFPVIGVEDADGTLMGFASYGTFRAWPAFKYSVEHSIYVHCDHRGKGLGRLLLQALIAAAQARGVHVLVGGIDASNQASIALHEQFGFTHAGTVREAGFKFGRWLDLAFYQRILATPADPHDD</sequence>
<dbReference type="InterPro" id="IPR000182">
    <property type="entry name" value="GNAT_dom"/>
</dbReference>
<dbReference type="HOGENOM" id="CLU_013985_4_4_6"/>
<organism evidence="6 7">
    <name type="scientific">Xanthomonas oryzae pv. oryzae (strain KACC10331 / KXO85)</name>
    <dbReference type="NCBI Taxonomy" id="291331"/>
    <lineage>
        <taxon>Bacteria</taxon>
        <taxon>Pseudomonadati</taxon>
        <taxon>Pseudomonadota</taxon>
        <taxon>Gammaproteobacteria</taxon>
        <taxon>Lysobacterales</taxon>
        <taxon>Lysobacteraceae</taxon>
        <taxon>Xanthomonas</taxon>
    </lineage>
</organism>
<feature type="domain" description="N-acetyltransferase" evidence="5">
    <location>
        <begin position="29"/>
        <end position="188"/>
    </location>
</feature>
<reference evidence="6 7" key="1">
    <citation type="journal article" date="2005" name="Nucleic Acids Res.">
        <title>The genome sequence of Xanthomonas oryzae pathovar oryzae KACC10331, the bacterial blight pathogen of rice.</title>
        <authorList>
            <person name="Lee B.M."/>
            <person name="Park Y.J."/>
            <person name="Park D.S."/>
            <person name="Kang H.W."/>
            <person name="Kim J.G."/>
            <person name="Song E.S."/>
            <person name="Park I.C."/>
            <person name="Yoon U.H."/>
            <person name="Hahn J.H."/>
            <person name="Koo B.S."/>
            <person name="Lee G.B."/>
            <person name="Kim H."/>
            <person name="Park H.S."/>
            <person name="Yoon K.O."/>
            <person name="Kim J.H."/>
            <person name="Jung C.H."/>
            <person name="Koh N.H."/>
            <person name="Seo J.S."/>
            <person name="Go S.J."/>
        </authorList>
    </citation>
    <scope>NUCLEOTIDE SEQUENCE [LARGE SCALE GENOMIC DNA]</scope>
    <source>
        <strain evidence="7">KACC10331 / KXO85</strain>
    </source>
</reference>
<dbReference type="AlphaFoldDB" id="Q5H5C1"/>
<comment type="catalytic activity">
    <reaction evidence="3">
        <text>L-methionine sulfoximine + acetyl-CoA = N-acetyl-L-methionine sulfoximine + CoA + H(+)</text>
        <dbReference type="Rhea" id="RHEA:47660"/>
        <dbReference type="ChEBI" id="CHEBI:15378"/>
        <dbReference type="ChEBI" id="CHEBI:57287"/>
        <dbReference type="ChEBI" id="CHEBI:57288"/>
        <dbReference type="ChEBI" id="CHEBI:87826"/>
        <dbReference type="ChEBI" id="CHEBI:87827"/>
    </reaction>
</comment>
<dbReference type="Pfam" id="PF00583">
    <property type="entry name" value="Acetyltransf_1"/>
    <property type="match status" value="1"/>
</dbReference>
<name>Q5H5C1_XANOR</name>
<dbReference type="STRING" id="291331.XOO0595"/>
<protein>
    <submittedName>
        <fullName evidence="6">Phosphinothricin acetyltransferase</fullName>
    </submittedName>
</protein>